<organism evidence="1 2">
    <name type="scientific">Thalassorhabdus alkalitolerans</name>
    <dbReference type="NCBI Taxonomy" id="2282697"/>
    <lineage>
        <taxon>Bacteria</taxon>
        <taxon>Bacillati</taxon>
        <taxon>Bacillota</taxon>
        <taxon>Bacilli</taxon>
        <taxon>Bacillales</taxon>
        <taxon>Bacillaceae</taxon>
        <taxon>Thalassorhabdus</taxon>
    </lineage>
</organism>
<dbReference type="RefSeq" id="WP_054636786.1">
    <property type="nucleotide sequence ID" value="NZ_JBHSOZ010000004.1"/>
</dbReference>
<keyword evidence="2" id="KW-1185">Reference proteome</keyword>
<protein>
    <recommendedName>
        <fullName evidence="3">Cytosolic protein</fullName>
    </recommendedName>
</protein>
<evidence type="ECO:0000313" key="1">
    <source>
        <dbReference type="EMBL" id="MFC5713275.1"/>
    </source>
</evidence>
<comment type="caution">
    <text evidence="1">The sequence shown here is derived from an EMBL/GenBank/DDBJ whole genome shotgun (WGS) entry which is preliminary data.</text>
</comment>
<evidence type="ECO:0008006" key="3">
    <source>
        <dbReference type="Google" id="ProtNLM"/>
    </source>
</evidence>
<reference evidence="2" key="1">
    <citation type="journal article" date="2019" name="Int. J. Syst. Evol. Microbiol.">
        <title>The Global Catalogue of Microorganisms (GCM) 10K type strain sequencing project: providing services to taxonomists for standard genome sequencing and annotation.</title>
        <authorList>
            <consortium name="The Broad Institute Genomics Platform"/>
            <consortium name="The Broad Institute Genome Sequencing Center for Infectious Disease"/>
            <person name="Wu L."/>
            <person name="Ma J."/>
        </authorList>
    </citation>
    <scope>NUCLEOTIDE SEQUENCE [LARGE SCALE GENOMIC DNA]</scope>
    <source>
        <strain evidence="2">CECT 7184</strain>
    </source>
</reference>
<sequence>MYVGRDFTELSMTPKTKWSNKELLHFHHSFQQIMPYLNPEGATIYREILEEIGNRDDIKRNEASWEHGTRINYD</sequence>
<proteinExistence type="predicted"/>
<evidence type="ECO:0000313" key="2">
    <source>
        <dbReference type="Proteomes" id="UP001596142"/>
    </source>
</evidence>
<accession>A0ABW0YLG0</accession>
<dbReference type="Proteomes" id="UP001596142">
    <property type="component" value="Unassembled WGS sequence"/>
</dbReference>
<name>A0ABW0YLG0_9BACI</name>
<gene>
    <name evidence="1" type="ORF">ACFPU1_10795</name>
</gene>
<dbReference type="EMBL" id="JBHSOZ010000004">
    <property type="protein sequence ID" value="MFC5713275.1"/>
    <property type="molecule type" value="Genomic_DNA"/>
</dbReference>